<name>A0A8S5QJ73_9CAUD</name>
<evidence type="ECO:0000313" key="1">
    <source>
        <dbReference type="EMBL" id="DAE19120.1"/>
    </source>
</evidence>
<proteinExistence type="predicted"/>
<accession>A0A8S5QJ73</accession>
<reference evidence="1" key="1">
    <citation type="journal article" date="2021" name="Proc. Natl. Acad. Sci. U.S.A.">
        <title>A Catalog of Tens of Thousands of Viruses from Human Metagenomes Reveals Hidden Associations with Chronic Diseases.</title>
        <authorList>
            <person name="Tisza M.J."/>
            <person name="Buck C.B."/>
        </authorList>
    </citation>
    <scope>NUCLEOTIDE SEQUENCE</scope>
    <source>
        <strain evidence="1">Ctk4d14</strain>
    </source>
</reference>
<protein>
    <submittedName>
        <fullName evidence="1">Uncharacterized protein</fullName>
    </submittedName>
</protein>
<organism evidence="1">
    <name type="scientific">Siphoviridae sp. ctk4d14</name>
    <dbReference type="NCBI Taxonomy" id="2825639"/>
    <lineage>
        <taxon>Viruses</taxon>
        <taxon>Duplodnaviria</taxon>
        <taxon>Heunggongvirae</taxon>
        <taxon>Uroviricota</taxon>
        <taxon>Caudoviricetes</taxon>
    </lineage>
</organism>
<sequence>MVCYIKTAVHPPTKVSCTALTSGSIIPHR</sequence>
<dbReference type="EMBL" id="BK015667">
    <property type="protein sequence ID" value="DAE19120.1"/>
    <property type="molecule type" value="Genomic_DNA"/>
</dbReference>